<evidence type="ECO:0000256" key="7">
    <source>
        <dbReference type="ARBA" id="ARBA00022694"/>
    </source>
</evidence>
<dbReference type="Pfam" id="PF01189">
    <property type="entry name" value="Methyltr_RsmB-F"/>
    <property type="match status" value="1"/>
</dbReference>
<accession>A0A914EEP6</accession>
<evidence type="ECO:0000256" key="11">
    <source>
        <dbReference type="SAM" id="MobiDB-lite"/>
    </source>
</evidence>
<dbReference type="EC" id="2.1.1.203" evidence="2"/>
<dbReference type="GO" id="GO:0000049">
    <property type="term" value="F:tRNA binding"/>
    <property type="evidence" value="ECO:0007669"/>
    <property type="project" value="UniProtKB-KW"/>
</dbReference>
<evidence type="ECO:0000256" key="9">
    <source>
        <dbReference type="ARBA" id="ARBA00023242"/>
    </source>
</evidence>
<evidence type="ECO:0000313" key="14">
    <source>
        <dbReference type="WBParaSite" id="ACRNAN_scaffold733.g22451.t1"/>
    </source>
</evidence>
<protein>
    <recommendedName>
        <fullName evidence="2">tRNA (cytosine(34)-C(5))-methyltransferase</fullName>
        <ecNumber evidence="2">2.1.1.203</ecNumber>
    </recommendedName>
</protein>
<dbReference type="PANTHER" id="PTHR22808:SF1">
    <property type="entry name" value="RNA CYTOSINE-C(5)-METHYLTRANSFERASE NSUN2-RELATED"/>
    <property type="match status" value="1"/>
</dbReference>
<dbReference type="InterPro" id="IPR001678">
    <property type="entry name" value="MeTrfase_RsmB-F_NOP2_dom"/>
</dbReference>
<sequence length="657" mass="75455">MTDLIENHKQEEKMEKPKNSYRLEKFNKVNEQFFNYYRLQEIIPPNEWDMFIQTLREDLPSSFRIQNCLPEKETLIQYLEEKYFAPLRDLNDESIHAPESILFVENAFQTNMSRSTVRSHPILRDLHEFLINENTIGTMSRQEAVSMVPPLLLDIQPQHLILDACASPGSKTMQIIELMHKKSSHPDGLLIANDVDYNRCYLLVHQTLKRMPTANCVVVNTDASQFPSVLGPDSKPMFFDRVLCDVICSGDGTFRKNPDLWRTWDTQKALNLHKIQNSIASRCFELLEVGGLMAYSTCSLNPIEDEAIVAQLLRKFGDAIELVDVSQQLPGLKRVAGRSYWKVLDKNLKEFSSYNEVTSNLKNVFVPSMFPPSDEESKRFNLHRSFRIFPHHQNSGGFFVALLKKVAAVPGFDPAVQPRKPPMKKRRRTFREDPFVFLNDNVEELQSDLEKHYGVDKAQFPFNNILIRTHNTEKKKCIYYVNDKLRDFLRVNSERYKIVNAGVGILRRVDKVSASQFRLMQDGLDALLPYITKRIIDVDEDDMTLILNGYEDNHYVPLQHLNCQEILSQIECGSIVLHLKKSNFETHVTGWLGAHTVSAFISREEKIHILSMLGQDASKLKLKVLTVRKEKGLKKLANGGGDGGPKEANQEADLEVD</sequence>
<dbReference type="InterPro" id="IPR029063">
    <property type="entry name" value="SAM-dependent_MTases_sf"/>
</dbReference>
<dbReference type="GO" id="GO:0005737">
    <property type="term" value="C:cytoplasm"/>
    <property type="evidence" value="ECO:0007669"/>
    <property type="project" value="TreeGrafter"/>
</dbReference>
<dbReference type="PROSITE" id="PS51686">
    <property type="entry name" value="SAM_MT_RSMB_NOP"/>
    <property type="match status" value="1"/>
</dbReference>
<keyword evidence="9" id="KW-0539">Nucleus</keyword>
<keyword evidence="7" id="KW-0819">tRNA processing</keyword>
<dbReference type="Gene3D" id="3.40.50.150">
    <property type="entry name" value="Vaccinia Virus protein VP39"/>
    <property type="match status" value="1"/>
</dbReference>
<reference evidence="14" key="1">
    <citation type="submission" date="2022-11" db="UniProtKB">
        <authorList>
            <consortium name="WormBaseParasite"/>
        </authorList>
    </citation>
    <scope>IDENTIFICATION</scope>
</reference>
<keyword evidence="13" id="KW-1185">Reference proteome</keyword>
<evidence type="ECO:0000256" key="3">
    <source>
        <dbReference type="ARBA" id="ARBA00022555"/>
    </source>
</evidence>
<dbReference type="GO" id="GO:0016428">
    <property type="term" value="F:tRNA (cytidine-5-)-methyltransferase activity"/>
    <property type="evidence" value="ECO:0007669"/>
    <property type="project" value="InterPro"/>
</dbReference>
<dbReference type="PRINTS" id="PR02008">
    <property type="entry name" value="RCMTFAMILY"/>
</dbReference>
<name>A0A914EEP6_9BILA</name>
<evidence type="ECO:0000259" key="12">
    <source>
        <dbReference type="PROSITE" id="PS51686"/>
    </source>
</evidence>
<evidence type="ECO:0000256" key="2">
    <source>
        <dbReference type="ARBA" id="ARBA00012629"/>
    </source>
</evidence>
<evidence type="ECO:0000256" key="5">
    <source>
        <dbReference type="ARBA" id="ARBA00022679"/>
    </source>
</evidence>
<comment type="subcellular location">
    <subcellularLocation>
        <location evidence="1">Nucleus</location>
    </subcellularLocation>
</comment>
<keyword evidence="4 10" id="KW-0489">Methyltransferase</keyword>
<evidence type="ECO:0000256" key="10">
    <source>
        <dbReference type="PROSITE-ProRule" id="PRU01023"/>
    </source>
</evidence>
<dbReference type="Pfam" id="PF25378">
    <property type="entry name" value="PUA_NSUN2"/>
    <property type="match status" value="1"/>
</dbReference>
<comment type="similarity">
    <text evidence="10">Belongs to the class I-like SAM-binding methyltransferase superfamily. RsmB/NOP family.</text>
</comment>
<dbReference type="PANTHER" id="PTHR22808">
    <property type="entry name" value="NCL1 YEAST -RELATED NOL1/NOP2/FMU SUN DOMAIN-CONTAINING"/>
    <property type="match status" value="1"/>
</dbReference>
<evidence type="ECO:0000256" key="1">
    <source>
        <dbReference type="ARBA" id="ARBA00004123"/>
    </source>
</evidence>
<feature type="binding site" evidence="10">
    <location>
        <position position="245"/>
    </location>
    <ligand>
        <name>S-adenosyl-L-methionine</name>
        <dbReference type="ChEBI" id="CHEBI:59789"/>
    </ligand>
</feature>
<keyword evidence="6 10" id="KW-0949">S-adenosyl-L-methionine</keyword>
<feature type="region of interest" description="Disordered" evidence="11">
    <location>
        <begin position="636"/>
        <end position="657"/>
    </location>
</feature>
<dbReference type="InterPro" id="IPR023267">
    <property type="entry name" value="RCMT"/>
</dbReference>
<dbReference type="GO" id="GO:0005634">
    <property type="term" value="C:nucleus"/>
    <property type="evidence" value="ECO:0007669"/>
    <property type="project" value="UniProtKB-SubCell"/>
</dbReference>
<organism evidence="13 14">
    <name type="scientific">Acrobeloides nanus</name>
    <dbReference type="NCBI Taxonomy" id="290746"/>
    <lineage>
        <taxon>Eukaryota</taxon>
        <taxon>Metazoa</taxon>
        <taxon>Ecdysozoa</taxon>
        <taxon>Nematoda</taxon>
        <taxon>Chromadorea</taxon>
        <taxon>Rhabditida</taxon>
        <taxon>Tylenchina</taxon>
        <taxon>Cephalobomorpha</taxon>
        <taxon>Cephaloboidea</taxon>
        <taxon>Cephalobidae</taxon>
        <taxon>Acrobeloides</taxon>
    </lineage>
</organism>
<dbReference type="AlphaFoldDB" id="A0A914EEP6"/>
<dbReference type="SUPFAM" id="SSF53335">
    <property type="entry name" value="S-adenosyl-L-methionine-dependent methyltransferases"/>
    <property type="match status" value="1"/>
</dbReference>
<feature type="binding site" evidence="10">
    <location>
        <position position="194"/>
    </location>
    <ligand>
        <name>S-adenosyl-L-methionine</name>
        <dbReference type="ChEBI" id="CHEBI:59789"/>
    </ligand>
</feature>
<feature type="binding site" evidence="10">
    <location>
        <position position="222"/>
    </location>
    <ligand>
        <name>S-adenosyl-L-methionine</name>
        <dbReference type="ChEBI" id="CHEBI:59789"/>
    </ligand>
</feature>
<dbReference type="Proteomes" id="UP000887540">
    <property type="component" value="Unplaced"/>
</dbReference>
<evidence type="ECO:0000256" key="6">
    <source>
        <dbReference type="ARBA" id="ARBA00022691"/>
    </source>
</evidence>
<feature type="domain" description="SAM-dependent MTase RsmB/NOP-type" evidence="12">
    <location>
        <begin position="51"/>
        <end position="406"/>
    </location>
</feature>
<feature type="active site" description="Nucleophile" evidence="10">
    <location>
        <position position="298"/>
    </location>
</feature>
<dbReference type="WBParaSite" id="ACRNAN_scaffold733.g22451.t1">
    <property type="protein sequence ID" value="ACRNAN_scaffold733.g22451.t1"/>
    <property type="gene ID" value="ACRNAN_scaffold733.g22451"/>
</dbReference>
<dbReference type="Pfam" id="PF25376">
    <property type="entry name" value="Pre-PUA_NSUN2"/>
    <property type="match status" value="1"/>
</dbReference>
<proteinExistence type="inferred from homology"/>
<evidence type="ECO:0000313" key="13">
    <source>
        <dbReference type="Proteomes" id="UP000887540"/>
    </source>
</evidence>
<dbReference type="GO" id="GO:0030488">
    <property type="term" value="P:tRNA methylation"/>
    <property type="evidence" value="ECO:0007669"/>
    <property type="project" value="TreeGrafter"/>
</dbReference>
<evidence type="ECO:0000256" key="8">
    <source>
        <dbReference type="ARBA" id="ARBA00022884"/>
    </source>
</evidence>
<keyword evidence="8 10" id="KW-0694">RNA-binding</keyword>
<keyword evidence="3" id="KW-0820">tRNA-binding</keyword>
<comment type="caution">
    <text evidence="10">Lacks conserved residue(s) required for the propagation of feature annotation.</text>
</comment>
<dbReference type="InterPro" id="IPR023270">
    <property type="entry name" value="RCMT_NCL1"/>
</dbReference>
<dbReference type="InterPro" id="IPR057286">
    <property type="entry name" value="PUA_NSUN2"/>
</dbReference>
<evidence type="ECO:0000256" key="4">
    <source>
        <dbReference type="ARBA" id="ARBA00022603"/>
    </source>
</evidence>
<dbReference type="InterPro" id="IPR057285">
    <property type="entry name" value="Pre-PUA_NSUN2"/>
</dbReference>
<keyword evidence="5 10" id="KW-0808">Transferase</keyword>
<dbReference type="InterPro" id="IPR049560">
    <property type="entry name" value="MeTrfase_RsmB-F_NOP2_cat"/>
</dbReference>
<dbReference type="PRINTS" id="PR02011">
    <property type="entry name" value="RCMTNCL1"/>
</dbReference>